<gene>
    <name evidence="1" type="ORF">C176_01934</name>
</gene>
<dbReference type="Proteomes" id="UP000019062">
    <property type="component" value="Unassembled WGS sequence"/>
</dbReference>
<evidence type="ECO:0000313" key="1">
    <source>
        <dbReference type="EMBL" id="ETT88292.1"/>
    </source>
</evidence>
<evidence type="ECO:0000313" key="2">
    <source>
        <dbReference type="Proteomes" id="UP000019062"/>
    </source>
</evidence>
<dbReference type="RefSeq" id="WP_038179337.1">
    <property type="nucleotide sequence ID" value="NZ_ASQA01000005.1"/>
</dbReference>
<dbReference type="eggNOG" id="ENOG5033D7G">
    <property type="taxonomic scope" value="Bacteria"/>
</dbReference>
<reference evidence="1 2" key="1">
    <citation type="journal article" date="2014" name="BMC Genomics">
        <title>Genomic comparison of sporeforming bacilli isolated from milk.</title>
        <authorList>
            <person name="Moreno Switt A.I."/>
            <person name="Andrus A.D."/>
            <person name="Ranieri M.L."/>
            <person name="Orsi R.H."/>
            <person name="Ivy R."/>
            <person name="den Bakker H.C."/>
            <person name="Martin N.H."/>
            <person name="Wiedmann M."/>
            <person name="Boor K.J."/>
        </authorList>
    </citation>
    <scope>NUCLEOTIDE SEQUENCE [LARGE SCALE GENOMIC DNA]</scope>
    <source>
        <strain evidence="1 2">FSL R5-213</strain>
    </source>
</reference>
<organism evidence="1 2">
    <name type="scientific">Viridibacillus arenosi FSL R5-213</name>
    <dbReference type="NCBI Taxonomy" id="1227360"/>
    <lineage>
        <taxon>Bacteria</taxon>
        <taxon>Bacillati</taxon>
        <taxon>Bacillota</taxon>
        <taxon>Bacilli</taxon>
        <taxon>Bacillales</taxon>
        <taxon>Caryophanaceae</taxon>
        <taxon>Viridibacillus</taxon>
    </lineage>
</organism>
<dbReference type="AlphaFoldDB" id="W4F7F8"/>
<sequence>MTTNSTLTATQQRTQFYMTYSGNKPKRSVKENRLKQLEEDLLQQNIFMDELFPQKQFLVLEQIAFWLSANGLCKVGTDTLEEKLGVSVRTVRNAIKAIKTTNQFVVGRLRSAKSNCGKYVIVDKKHENFKSIMREVFLLSEASIAQLNAQQDAQQKMFKDIDMSTFEQENKSPNLYLSLNNSKQANNKYIHSFNLLETLKEEVESQQPITSEEQRTLLLTYTDNEYQHLFFDFIQSMPYPSIVRENAYKLALRVGSDTDVKRFIAAKEVIHHISMDMEYNHFDNVVAVFTTALLNRLEYPSIQPVKLANQHVRKTKKGVFYNWLEE</sequence>
<dbReference type="EMBL" id="ASQA01000005">
    <property type="protein sequence ID" value="ETT88292.1"/>
    <property type="molecule type" value="Genomic_DNA"/>
</dbReference>
<proteinExistence type="predicted"/>
<keyword evidence="2" id="KW-1185">Reference proteome</keyword>
<comment type="caution">
    <text evidence="1">The sequence shown here is derived from an EMBL/GenBank/DDBJ whole genome shotgun (WGS) entry which is preliminary data.</text>
</comment>
<name>W4F7F8_9BACL</name>
<protein>
    <submittedName>
        <fullName evidence="1">Replication protein</fullName>
    </submittedName>
</protein>
<accession>W4F7F8</accession>